<organism evidence="1 2">
    <name type="scientific">Malacoplasma iowae DK-CPA</name>
    <dbReference type="NCBI Taxonomy" id="1394179"/>
    <lineage>
        <taxon>Bacteria</taxon>
        <taxon>Bacillati</taxon>
        <taxon>Mycoplasmatota</taxon>
        <taxon>Mycoplasmoidales</taxon>
        <taxon>Mycoplasmoidaceae</taxon>
        <taxon>Malacoplasma</taxon>
    </lineage>
</organism>
<keyword evidence="2" id="KW-1185">Reference proteome</keyword>
<dbReference type="RefSeq" id="WP_004025108.1">
    <property type="nucleotide sequence ID" value="NZ_AWQU01000071.1"/>
</dbReference>
<protein>
    <submittedName>
        <fullName evidence="1">Uncharacterized protein</fullName>
    </submittedName>
</protein>
<dbReference type="Proteomes" id="UP000028523">
    <property type="component" value="Unassembled WGS sequence"/>
</dbReference>
<name>A0A084U402_MALIO</name>
<gene>
    <name evidence="1" type="ORF">P271_539</name>
</gene>
<sequence length="325" mass="37907">MASILINNLQKSGFNIFEQWKKVQKEVLVAKAIQLKEKKQFVWKYQNEYTSILSSVKKDGDGYQFNLSSFVRVIRYLNSSNGFFNNRISSDSMDEYLILIYLYEWLYLGKDKDESVLGKKIDVIKKFKLIVKKTGSDNKKLFENLDLDDENAVQIFTSRLNDGVVKTFNQVLNLISLDMNYFSKIKLDNFDDVKINDEYLKELWISTFSIVEDNITYSYSAMNSDDNFIYINVETKNEQIAFVKFRMFETFTYKSGNVVPSGIGKELLRIEFLNKHAESIHAKILTNSLKIANRVVKHIFLIDVKNKIEETGNRKVVNITPMKKI</sequence>
<evidence type="ECO:0000313" key="1">
    <source>
        <dbReference type="EMBL" id="KFB07688.1"/>
    </source>
</evidence>
<accession>A0A084U402</accession>
<dbReference type="AlphaFoldDB" id="A0A084U402"/>
<dbReference type="EMBL" id="AWQU01000071">
    <property type="protein sequence ID" value="KFB07688.1"/>
    <property type="molecule type" value="Genomic_DNA"/>
</dbReference>
<dbReference type="GeneID" id="96866553"/>
<proteinExistence type="predicted"/>
<reference evidence="1 2" key="1">
    <citation type="journal article" date="2014" name="PLoS ONE">
        <title>Reduction of Hydrogen Peroxide Accumulation and Toxicity by a Catalase from Mycoplasma iowae.</title>
        <authorList>
            <person name="Pritchard R.E."/>
            <person name="Prassinos A.J."/>
            <person name="Osborne J.D."/>
            <person name="Raviv Z."/>
            <person name="Balish M.F."/>
        </authorList>
    </citation>
    <scope>NUCLEOTIDE SEQUENCE [LARGE SCALE GENOMIC DNA]</scope>
    <source>
        <strain evidence="1 2">DK-CPA</strain>
    </source>
</reference>
<comment type="caution">
    <text evidence="1">The sequence shown here is derived from an EMBL/GenBank/DDBJ whole genome shotgun (WGS) entry which is preliminary data.</text>
</comment>
<evidence type="ECO:0000313" key="2">
    <source>
        <dbReference type="Proteomes" id="UP000028523"/>
    </source>
</evidence>